<organism evidence="11 12">
    <name type="scientific">Paenibacillus artemisiicola</name>
    <dbReference type="NCBI Taxonomy" id="1172618"/>
    <lineage>
        <taxon>Bacteria</taxon>
        <taxon>Bacillati</taxon>
        <taxon>Bacillota</taxon>
        <taxon>Bacilli</taxon>
        <taxon>Bacillales</taxon>
        <taxon>Paenibacillaceae</taxon>
        <taxon>Paenibacillus</taxon>
    </lineage>
</organism>
<dbReference type="InterPro" id="IPR005467">
    <property type="entry name" value="His_kinase_dom"/>
</dbReference>
<sequence length="441" mass="48333">MIFYFFALSAAAAVLLLANPRGGANRWAAFFLACAAVGGLEGTLRVAGLPRVADASVYVNQTWTPYGILAFSLAYAEKWPKRRRHRALLQATLLIPAAATLAVTPLEPAIRVDFGLLLCWVGPYYAASCWVLLRALLTEADPRRRRARLLTTLIIVPTVLAALAFINVARAIEPDFDFFAYISVFVIYSLAMALLCVFMYGFLGVKLRLERDPLDATMEAVSSGTTMLNHTIKNEIGKISLSTLNLGHRLPDADDEARQHLAIISQSSAHLLDMVTRIHGRTKAIVLREQPHALEAVVRDCLARYADELEARGIAVSFGVLERPVLTLDAVHVREAVGNLIANAAEAMERGGRLRLTLEGNKRQVLLTVADDGPGIPKELQRRVLEPFFSTKSRADNYGLGLSYAYNVMLLSGGTLAVSSEPGRGARVTLAFPRKKQLRKE</sequence>
<proteinExistence type="predicted"/>
<keyword evidence="12" id="KW-1185">Reference proteome</keyword>
<keyword evidence="7" id="KW-0067">ATP-binding</keyword>
<evidence type="ECO:0000313" key="11">
    <source>
        <dbReference type="EMBL" id="MBO7745961.1"/>
    </source>
</evidence>
<dbReference type="PROSITE" id="PS50109">
    <property type="entry name" value="HIS_KIN"/>
    <property type="match status" value="1"/>
</dbReference>
<dbReference type="EMBL" id="JAGGDJ010000014">
    <property type="protein sequence ID" value="MBO7745961.1"/>
    <property type="molecule type" value="Genomic_DNA"/>
</dbReference>
<feature type="transmembrane region" description="Helical" evidence="9">
    <location>
        <begin position="149"/>
        <end position="172"/>
    </location>
</feature>
<gene>
    <name evidence="11" type="ORF">I8J29_17270</name>
</gene>
<keyword evidence="8" id="KW-0902">Two-component regulatory system</keyword>
<dbReference type="Gene3D" id="3.30.565.10">
    <property type="entry name" value="Histidine kinase-like ATPase, C-terminal domain"/>
    <property type="match status" value="1"/>
</dbReference>
<feature type="transmembrane region" description="Helical" evidence="9">
    <location>
        <begin position="178"/>
        <end position="203"/>
    </location>
</feature>
<comment type="catalytic activity">
    <reaction evidence="1">
        <text>ATP + protein L-histidine = ADP + protein N-phospho-L-histidine.</text>
        <dbReference type="EC" id="2.7.13.3"/>
    </reaction>
</comment>
<evidence type="ECO:0000256" key="7">
    <source>
        <dbReference type="ARBA" id="ARBA00022840"/>
    </source>
</evidence>
<feature type="domain" description="Histidine kinase" evidence="10">
    <location>
        <begin position="227"/>
        <end position="436"/>
    </location>
</feature>
<evidence type="ECO:0000256" key="3">
    <source>
        <dbReference type="ARBA" id="ARBA00022553"/>
    </source>
</evidence>
<feature type="transmembrane region" description="Helical" evidence="9">
    <location>
        <begin position="88"/>
        <end position="106"/>
    </location>
</feature>
<dbReference type="Proteomes" id="UP000670947">
    <property type="component" value="Unassembled WGS sequence"/>
</dbReference>
<dbReference type="SMART" id="SM00387">
    <property type="entry name" value="HATPase_c"/>
    <property type="match status" value="1"/>
</dbReference>
<dbReference type="Pfam" id="PF02518">
    <property type="entry name" value="HATPase_c"/>
    <property type="match status" value="1"/>
</dbReference>
<evidence type="ECO:0000256" key="1">
    <source>
        <dbReference type="ARBA" id="ARBA00000085"/>
    </source>
</evidence>
<dbReference type="SUPFAM" id="SSF55874">
    <property type="entry name" value="ATPase domain of HSP90 chaperone/DNA topoisomerase II/histidine kinase"/>
    <property type="match status" value="1"/>
</dbReference>
<evidence type="ECO:0000256" key="8">
    <source>
        <dbReference type="ARBA" id="ARBA00023012"/>
    </source>
</evidence>
<dbReference type="PRINTS" id="PR00344">
    <property type="entry name" value="BCTRLSENSOR"/>
</dbReference>
<keyword evidence="4" id="KW-0808">Transferase</keyword>
<name>A0ABS3WCV3_9BACL</name>
<evidence type="ECO:0000313" key="12">
    <source>
        <dbReference type="Proteomes" id="UP000670947"/>
    </source>
</evidence>
<dbReference type="InterPro" id="IPR036890">
    <property type="entry name" value="HATPase_C_sf"/>
</dbReference>
<keyword evidence="6 11" id="KW-0418">Kinase</keyword>
<keyword evidence="3" id="KW-0597">Phosphoprotein</keyword>
<evidence type="ECO:0000259" key="10">
    <source>
        <dbReference type="PROSITE" id="PS50109"/>
    </source>
</evidence>
<dbReference type="GO" id="GO:0016301">
    <property type="term" value="F:kinase activity"/>
    <property type="evidence" value="ECO:0007669"/>
    <property type="project" value="UniProtKB-KW"/>
</dbReference>
<dbReference type="InterPro" id="IPR003594">
    <property type="entry name" value="HATPase_dom"/>
</dbReference>
<feature type="transmembrane region" description="Helical" evidence="9">
    <location>
        <begin position="112"/>
        <end position="137"/>
    </location>
</feature>
<keyword evidence="9" id="KW-0812">Transmembrane</keyword>
<dbReference type="InterPro" id="IPR004358">
    <property type="entry name" value="Sig_transdc_His_kin-like_C"/>
</dbReference>
<dbReference type="PANTHER" id="PTHR43065">
    <property type="entry name" value="SENSOR HISTIDINE KINASE"/>
    <property type="match status" value="1"/>
</dbReference>
<keyword evidence="9" id="KW-1133">Transmembrane helix</keyword>
<evidence type="ECO:0000256" key="2">
    <source>
        <dbReference type="ARBA" id="ARBA00012438"/>
    </source>
</evidence>
<evidence type="ECO:0000256" key="6">
    <source>
        <dbReference type="ARBA" id="ARBA00022777"/>
    </source>
</evidence>
<comment type="caution">
    <text evidence="11">The sequence shown here is derived from an EMBL/GenBank/DDBJ whole genome shotgun (WGS) entry which is preliminary data.</text>
</comment>
<accession>A0ABS3WCV3</accession>
<protein>
    <recommendedName>
        <fullName evidence="2">histidine kinase</fullName>
        <ecNumber evidence="2">2.7.13.3</ecNumber>
    </recommendedName>
</protein>
<evidence type="ECO:0000256" key="9">
    <source>
        <dbReference type="SAM" id="Phobius"/>
    </source>
</evidence>
<keyword evidence="5" id="KW-0547">Nucleotide-binding</keyword>
<evidence type="ECO:0000256" key="5">
    <source>
        <dbReference type="ARBA" id="ARBA00022741"/>
    </source>
</evidence>
<dbReference type="EC" id="2.7.13.3" evidence="2"/>
<dbReference type="RefSeq" id="WP_208848781.1">
    <property type="nucleotide sequence ID" value="NZ_JAGGDJ010000014.1"/>
</dbReference>
<evidence type="ECO:0000256" key="4">
    <source>
        <dbReference type="ARBA" id="ARBA00022679"/>
    </source>
</evidence>
<keyword evidence="9" id="KW-0472">Membrane</keyword>
<dbReference type="PANTHER" id="PTHR43065:SF10">
    <property type="entry name" value="PEROXIDE STRESS-ACTIVATED HISTIDINE KINASE MAK3"/>
    <property type="match status" value="1"/>
</dbReference>
<reference evidence="11 12" key="1">
    <citation type="submission" date="2021-03" db="EMBL/GenBank/DDBJ databases">
        <title>Paenibacillus artemisicola MWE-103 whole genome sequence.</title>
        <authorList>
            <person name="Ham Y.J."/>
        </authorList>
    </citation>
    <scope>NUCLEOTIDE SEQUENCE [LARGE SCALE GENOMIC DNA]</scope>
    <source>
        <strain evidence="11 12">MWE-103</strain>
    </source>
</reference>